<keyword evidence="4" id="KW-0539">Nucleus</keyword>
<dbReference type="PANTHER" id="PTHR33124:SF40">
    <property type="entry name" value="TRANSCRIPTION FACTOR IBH1"/>
    <property type="match status" value="1"/>
</dbReference>
<dbReference type="CDD" id="cd11444">
    <property type="entry name" value="bHLH_AtIBH1_like"/>
    <property type="match status" value="1"/>
</dbReference>
<name>A0A5B7BCH5_DAVIN</name>
<dbReference type="InterPro" id="IPR059002">
    <property type="entry name" value="IBH1_N"/>
</dbReference>
<dbReference type="InterPro" id="IPR044549">
    <property type="entry name" value="bHLH_AtIBH1-like"/>
</dbReference>
<accession>A0A5B7BCH5</accession>
<dbReference type="Pfam" id="PF26576">
    <property type="entry name" value="IBH1_N"/>
    <property type="match status" value="1"/>
</dbReference>
<sequence length="160" mass="17929">MTPQRLSLNPSSIKTRFTYGFIGALRRLNKHHRPASTSSSSSAIEICRRYRSVKKAADASMASAVGSGRAWSRAMLRKIHNRRRGANYLANPRRSSAPHGLRKRSGRGGNLFQANRLRKLVPGGQTMDLHSLFDETAHYIKCLTTQVQVMRNILDFCSTT</sequence>
<reference evidence="6" key="1">
    <citation type="submission" date="2019-08" db="EMBL/GenBank/DDBJ databases">
        <title>Reference gene set and small RNA set construction with multiple tissues from Davidia involucrata Baill.</title>
        <authorList>
            <person name="Yang H."/>
            <person name="Zhou C."/>
            <person name="Li G."/>
            <person name="Wang J."/>
            <person name="Gao P."/>
            <person name="Wang M."/>
            <person name="Wang R."/>
            <person name="Zhao Y."/>
        </authorList>
    </citation>
    <scope>NUCLEOTIDE SEQUENCE</scope>
    <source>
        <tissue evidence="6">Mixed with DoveR01_LX</tissue>
    </source>
</reference>
<gene>
    <name evidence="6" type="ORF">Din_036081</name>
</gene>
<dbReference type="PANTHER" id="PTHR33124">
    <property type="entry name" value="TRANSCRIPTION FACTOR IBH1-LIKE 1"/>
    <property type="match status" value="1"/>
</dbReference>
<dbReference type="EMBL" id="GHES01036081">
    <property type="protein sequence ID" value="MPA66640.1"/>
    <property type="molecule type" value="Transcribed_RNA"/>
</dbReference>
<protein>
    <submittedName>
        <fullName evidence="6">Putative transcription factor IBH1-like</fullName>
    </submittedName>
</protein>
<comment type="subcellular location">
    <subcellularLocation>
        <location evidence="1">Nucleus</location>
    </subcellularLocation>
</comment>
<evidence type="ECO:0000256" key="3">
    <source>
        <dbReference type="ARBA" id="ARBA00023163"/>
    </source>
</evidence>
<dbReference type="InterPro" id="IPR044660">
    <property type="entry name" value="IBH1-like"/>
</dbReference>
<dbReference type="GO" id="GO:0006355">
    <property type="term" value="P:regulation of DNA-templated transcription"/>
    <property type="evidence" value="ECO:0007669"/>
    <property type="project" value="InterPro"/>
</dbReference>
<evidence type="ECO:0000313" key="6">
    <source>
        <dbReference type="EMBL" id="MPA66640.1"/>
    </source>
</evidence>
<evidence type="ECO:0000256" key="2">
    <source>
        <dbReference type="ARBA" id="ARBA00023015"/>
    </source>
</evidence>
<keyword evidence="3" id="KW-0804">Transcription</keyword>
<organism evidence="6">
    <name type="scientific">Davidia involucrata</name>
    <name type="common">Dove tree</name>
    <dbReference type="NCBI Taxonomy" id="16924"/>
    <lineage>
        <taxon>Eukaryota</taxon>
        <taxon>Viridiplantae</taxon>
        <taxon>Streptophyta</taxon>
        <taxon>Embryophyta</taxon>
        <taxon>Tracheophyta</taxon>
        <taxon>Spermatophyta</taxon>
        <taxon>Magnoliopsida</taxon>
        <taxon>eudicotyledons</taxon>
        <taxon>Gunneridae</taxon>
        <taxon>Pentapetalae</taxon>
        <taxon>asterids</taxon>
        <taxon>Cornales</taxon>
        <taxon>Nyssaceae</taxon>
        <taxon>Davidia</taxon>
    </lineage>
</organism>
<evidence type="ECO:0000259" key="5">
    <source>
        <dbReference type="Pfam" id="PF26576"/>
    </source>
</evidence>
<proteinExistence type="predicted"/>
<evidence type="ECO:0000256" key="1">
    <source>
        <dbReference type="ARBA" id="ARBA00004123"/>
    </source>
</evidence>
<keyword evidence="2" id="KW-0805">Transcription regulation</keyword>
<evidence type="ECO:0000256" key="4">
    <source>
        <dbReference type="ARBA" id="ARBA00023242"/>
    </source>
</evidence>
<feature type="domain" description="IBH1-like N-terminal" evidence="5">
    <location>
        <begin position="11"/>
        <end position="82"/>
    </location>
</feature>
<dbReference type="GO" id="GO:0005634">
    <property type="term" value="C:nucleus"/>
    <property type="evidence" value="ECO:0007669"/>
    <property type="project" value="UniProtKB-SubCell"/>
</dbReference>
<dbReference type="AlphaFoldDB" id="A0A5B7BCH5"/>